<evidence type="ECO:0000313" key="1">
    <source>
        <dbReference type="EMBL" id="CAD2138429.1"/>
    </source>
</evidence>
<dbReference type="AlphaFoldDB" id="A0A6V7TY16"/>
<proteinExistence type="predicted"/>
<name>A0A6V7TY16_MELEN</name>
<dbReference type="EMBL" id="CAJEWN010000021">
    <property type="protein sequence ID" value="CAD2138429.1"/>
    <property type="molecule type" value="Genomic_DNA"/>
</dbReference>
<dbReference type="CDD" id="cd09917">
    <property type="entry name" value="F-box_SF"/>
    <property type="match status" value="1"/>
</dbReference>
<gene>
    <name evidence="1" type="ORF">MENT_LOCUS5806</name>
</gene>
<organism evidence="1 2">
    <name type="scientific">Meloidogyne enterolobii</name>
    <name type="common">Root-knot nematode worm</name>
    <name type="synonym">Meloidogyne mayaguensis</name>
    <dbReference type="NCBI Taxonomy" id="390850"/>
    <lineage>
        <taxon>Eukaryota</taxon>
        <taxon>Metazoa</taxon>
        <taxon>Ecdysozoa</taxon>
        <taxon>Nematoda</taxon>
        <taxon>Chromadorea</taxon>
        <taxon>Rhabditida</taxon>
        <taxon>Tylenchina</taxon>
        <taxon>Tylenchomorpha</taxon>
        <taxon>Tylenchoidea</taxon>
        <taxon>Meloidogynidae</taxon>
        <taxon>Meloidogyninae</taxon>
        <taxon>Meloidogyne</taxon>
    </lineage>
</organism>
<reference evidence="1 2" key="1">
    <citation type="submission" date="2020-08" db="EMBL/GenBank/DDBJ databases">
        <authorList>
            <person name="Koutsovoulos G."/>
            <person name="Danchin GJ E."/>
        </authorList>
    </citation>
    <scope>NUCLEOTIDE SEQUENCE [LARGE SCALE GENOMIC DNA]</scope>
</reference>
<evidence type="ECO:0000313" key="2">
    <source>
        <dbReference type="Proteomes" id="UP000580250"/>
    </source>
</evidence>
<accession>A0A6V7TY16</accession>
<dbReference type="Proteomes" id="UP000580250">
    <property type="component" value="Unassembled WGS sequence"/>
</dbReference>
<comment type="caution">
    <text evidence="1">The sequence shown here is derived from an EMBL/GenBank/DDBJ whole genome shotgun (WGS) entry which is preliminary data.</text>
</comment>
<sequence length="211" mass="25086">MFYSLPTETILDIFKCFSYKELRSIKQTNLYFYAFVNNFEGKLARKKLFKIYIGDVDTFKVIPHKSLRPRNKNFDFPLNERFEEKFKNGLEKPISLYLPDTNSNKNMGICLSNRVYGTEYFLQPPRIIRSKDDLKIVYYYLNKLFKCSFQHGWFDDFIFNPELIQLLFGNSKKFYAQHSSLSVTDHNLENIFKFALNHLVGGNSYNLFSFV</sequence>
<protein>
    <submittedName>
        <fullName evidence="1">Uncharacterized protein</fullName>
    </submittedName>
</protein>
<dbReference type="SUPFAM" id="SSF81383">
    <property type="entry name" value="F-box domain"/>
    <property type="match status" value="1"/>
</dbReference>
<dbReference type="InterPro" id="IPR036047">
    <property type="entry name" value="F-box-like_dom_sf"/>
</dbReference>